<keyword evidence="6" id="KW-0175">Coiled coil</keyword>
<dbReference type="GO" id="GO:0051015">
    <property type="term" value="F:actin filament binding"/>
    <property type="evidence" value="ECO:0007669"/>
    <property type="project" value="TreeGrafter"/>
</dbReference>
<dbReference type="InterPro" id="IPR018159">
    <property type="entry name" value="Spectrin/alpha-actinin"/>
</dbReference>
<comment type="subcellular location">
    <subcellularLocation>
        <location evidence="1">Membrane</location>
    </subcellularLocation>
</comment>
<reference evidence="7" key="2">
    <citation type="submission" date="2015-06" db="UniProtKB">
        <authorList>
            <consortium name="EnsemblMetazoa"/>
        </authorList>
    </citation>
    <scope>IDENTIFICATION</scope>
</reference>
<dbReference type="GO" id="GO:0005640">
    <property type="term" value="C:nuclear outer membrane"/>
    <property type="evidence" value="ECO:0007669"/>
    <property type="project" value="TreeGrafter"/>
</dbReference>
<dbReference type="GO" id="GO:0005737">
    <property type="term" value="C:cytoplasm"/>
    <property type="evidence" value="ECO:0007669"/>
    <property type="project" value="TreeGrafter"/>
</dbReference>
<dbReference type="FunFam" id="1.20.58.60:FF:000186">
    <property type="entry name" value="nesprin-1 isoform X3"/>
    <property type="match status" value="1"/>
</dbReference>
<dbReference type="CDD" id="cd00176">
    <property type="entry name" value="SPEC"/>
    <property type="match status" value="3"/>
</dbReference>
<keyword evidence="4" id="KW-1133">Transmembrane helix</keyword>
<dbReference type="EMBL" id="CAQQ02138834">
    <property type="status" value="NOT_ANNOTATED_CDS"/>
    <property type="molecule type" value="Genomic_DNA"/>
</dbReference>
<sequence length="2144" mass="246895">IQVNVQQVTSRFQSIQATTKEIHKKCEQSVADHQAFNDKYKQCSDWIASAQAKYDDCNDLSTVGSRDDLLKKQAAINDIQSQHGAATLLLNSTVELGEKCYPSTAPEGRENIRATLEELQQVFDQLFDNIGITSRKIQDKMAKWSGFDEIADKLKQWLADIENQLPNEIELKTTLDEKRAKLQAYRDILNDINNHQVEVTNITEIAANLPEQTDLVKEQITQIKDKYNKAQKRGQDFVQLMDTHEFIDATHNTIDLWGDLDLEQVSLHTNLGRLKNLQTSMADEFPRVDQVRSLGEKVIPGTIESGQINIRSQIDNTQQEWEGLLSAMSTIIESIENRLQQWSEYEQLRDECLNWVRDCDNKLHAIDLKDSLETKKQQFEELKALQGDVRAKELEIDNVSEKGQQLLKHGGSRISQGTELVSKYQQLSYKVKELNNRWQQYVSTHQDFQNQVGDCVQWMDGIKEKLDYCSDLSAMSQKELEKKLATIQDVILLKDEGSAKIQSLVEQAQAVLANTAPQGHEPVNRQIADLQEQWSAIALRMVDIKSNLDDSITQWSGFLEQVANVQRLEKRSQLDRIKATEEKVRMEKIDVDALKSQAKEMLESGQQSQAAFQAQKTLDKFDELVSKTEKLLSERQDQYRDHRLYKEAYDDLVSWISRAREKFPSLKQSSLSDKLAIEAAVQATENLLNKQAQGELLVEHLLHTGEVVVASTSPQGQEIIRNDIRALRDNFEALFREINQQKDSLESTTLQWRDFKEEYERLMEWLQQIDIIVKNHKLNLQPNLVEKNKQVADMKDVLDRLDKGNADIEKFTKSAAGLLKSHLDNYVQNQLRHLTSMYQVKVNLAKDVYKKVETNRDQHQEFEDNLNKAQGWIKDAWEIIRVCNLIRRREEGQNLVNSAINNGEKVVRNTRSDGRDTINSQIKDLQTEWDRLVKKMSTAKVHLETNLLQWADYSSSYDQLQQWINDREVKLQEACEKKIVKSQRGQPGLSSGLSERKANLRQTNNIVQDIVSFEPMIQSVTSKASDLQQGAPASEISNKYEQLTKQAKDLYEKQKNTIDHYQTLIDAGNDFAQWLRNAKERLSKCSEPTGDKEALASKTHQLKILESEVPEGKKKLEHALKEGEQACQHAEPGDREIIEEEVALLQEEFDNYIDALNKAKEFLEVGIVKWTDYQNQYADALEWLTKTEGLVQSYNKLQDKLFDWQKELDNLNVKAQLLLETCSDTRISNGIMQLTTKYNALLGLAKEVMRRLEMHYQEHQQHNSLYDECEAWIEKTRERLADCQNIPNTLSEVQIKLNTVKNLRQGFEHGQNKLRYLLELKEKVIMNTESSGAAKIQEDTENLKQDFEKLLVDLNDVKQKLNNRAAQLEEIFKLYKLLLEWLDEIEPNVKLADDFLNDLSEKRSALEKYRSIQREINSHSDMVEKINTRLDEDKNLNRDDFKEGLDRFDKIQEITGRNIENLENQVNNHEKYKQALNEIQDWLRKTSIEIEQCSDSHGEKEQVVGRLEKLKTIAETIPDGKDAINQEVKTVQNEWETLQSMLRDSQGNLESCLSMWNNFLNKFTTINKWIEDMSKKVASSSETENKTPEDLTQAKNLLKEVLDEKDNVEELNDQCELLMEQTACSRVRDETIETQANYTKLLTSAQGLVSKIEKSLSDHTEFLNYKNEMDNWINKAKEVLAECTGEGDLNMISHQLETINSLSSRLPEGQHLLSMVQDAYSKAIHVTPEDQQDKLRGLMTKVREDWDALGLEVKQKLVDPNNPKTDGPKAILGKPVDTKGELSEMKTLLERFKILLNEINQRGPQFENLQQEAKQLGSEIDEVNRLQGKWEKLKNDCNDKIKSIESEINEYNSYYQNLQDVEKWLLQVSFQLMAHNSLFISNREQTQEQLSQHENLLDEIQKYQTNIDDLNTKGQAQIRRYEEKTPSIRGTVEEQLKNIQESYNSLLHTSVQIKNRLLESLAKFQEYENTLDSIMKNLEEYEPIITNELDAPAITLEMAQTQLQTAQNLNNKLQAEKSRLAAAVQACEAATASISRPSSPLESAMQAIPERELVVRAKLEDLLDQVQSHLGGLTATVSELEQQQKQRAELQDWIKKQQSSVADWLSRPCKLRPEAAKQELVAMNDLLNAVGDKRSQLMTDMTGS</sequence>
<keyword evidence="8" id="KW-1185">Reference proteome</keyword>
<evidence type="ECO:0000256" key="6">
    <source>
        <dbReference type="SAM" id="Coils"/>
    </source>
</evidence>
<accession>T1GKC7</accession>
<dbReference type="SMART" id="SM00150">
    <property type="entry name" value="SPEC"/>
    <property type="match status" value="14"/>
</dbReference>
<evidence type="ECO:0008006" key="9">
    <source>
        <dbReference type="Google" id="ProtNLM"/>
    </source>
</evidence>
<dbReference type="EMBL" id="CAQQ02138838">
    <property type="status" value="NOT_ANNOTATED_CDS"/>
    <property type="molecule type" value="Genomic_DNA"/>
</dbReference>
<dbReference type="FunFam" id="1.20.58.60:FF:000230">
    <property type="entry name" value="Uncharacterized protein, isoform D"/>
    <property type="match status" value="1"/>
</dbReference>
<dbReference type="EMBL" id="CAQQ02138837">
    <property type="status" value="NOT_ANNOTATED_CDS"/>
    <property type="molecule type" value="Genomic_DNA"/>
</dbReference>
<feature type="coiled-coil region" evidence="6">
    <location>
        <begin position="1996"/>
        <end position="2030"/>
    </location>
</feature>
<evidence type="ECO:0000313" key="8">
    <source>
        <dbReference type="Proteomes" id="UP000015102"/>
    </source>
</evidence>
<dbReference type="EnsemblMetazoa" id="MESCA003949-RA">
    <property type="protein sequence ID" value="MESCA003949-PA"/>
    <property type="gene ID" value="MESCA003949"/>
</dbReference>
<organism evidence="7 8">
    <name type="scientific">Megaselia scalaris</name>
    <name type="common">Humpbacked fly</name>
    <name type="synonym">Phora scalaris</name>
    <dbReference type="NCBI Taxonomy" id="36166"/>
    <lineage>
        <taxon>Eukaryota</taxon>
        <taxon>Metazoa</taxon>
        <taxon>Ecdysozoa</taxon>
        <taxon>Arthropoda</taxon>
        <taxon>Hexapoda</taxon>
        <taxon>Insecta</taxon>
        <taxon>Pterygota</taxon>
        <taxon>Neoptera</taxon>
        <taxon>Endopterygota</taxon>
        <taxon>Diptera</taxon>
        <taxon>Brachycera</taxon>
        <taxon>Muscomorpha</taxon>
        <taxon>Platypezoidea</taxon>
        <taxon>Phoridae</taxon>
        <taxon>Megaseliini</taxon>
        <taxon>Megaselia</taxon>
    </lineage>
</organism>
<dbReference type="EMBL" id="CAQQ02138836">
    <property type="status" value="NOT_ANNOTATED_CDS"/>
    <property type="molecule type" value="Genomic_DNA"/>
</dbReference>
<evidence type="ECO:0000256" key="5">
    <source>
        <dbReference type="ARBA" id="ARBA00023136"/>
    </source>
</evidence>
<dbReference type="Pfam" id="PF00435">
    <property type="entry name" value="Spectrin"/>
    <property type="match status" value="4"/>
</dbReference>
<dbReference type="SUPFAM" id="SSF46966">
    <property type="entry name" value="Spectrin repeat"/>
    <property type="match status" value="14"/>
</dbReference>
<dbReference type="PANTHER" id="PTHR47535">
    <property type="entry name" value="MUSCLE-SPECIFIC PROTEIN 300 KDA, ISOFORM G"/>
    <property type="match status" value="1"/>
</dbReference>
<evidence type="ECO:0000256" key="2">
    <source>
        <dbReference type="ARBA" id="ARBA00022692"/>
    </source>
</evidence>
<evidence type="ECO:0000256" key="1">
    <source>
        <dbReference type="ARBA" id="ARBA00004370"/>
    </source>
</evidence>
<name>T1GKC7_MEGSC</name>
<dbReference type="InterPro" id="IPR002017">
    <property type="entry name" value="Spectrin_repeat"/>
</dbReference>
<dbReference type="InterPro" id="IPR052403">
    <property type="entry name" value="LINC-complex_assoc"/>
</dbReference>
<dbReference type="FunFam" id="1.20.58.60:FF:000188">
    <property type="entry name" value="Uncharacterized protein, isoform D"/>
    <property type="match status" value="1"/>
</dbReference>
<keyword evidence="2" id="KW-0812">Transmembrane</keyword>
<evidence type="ECO:0000256" key="4">
    <source>
        <dbReference type="ARBA" id="ARBA00022989"/>
    </source>
</evidence>
<evidence type="ECO:0000313" key="7">
    <source>
        <dbReference type="EnsemblMetazoa" id="MESCA003949-PA"/>
    </source>
</evidence>
<feature type="coiled-coil region" evidence="6">
    <location>
        <begin position="365"/>
        <end position="402"/>
    </location>
</feature>
<evidence type="ECO:0000256" key="3">
    <source>
        <dbReference type="ARBA" id="ARBA00022737"/>
    </source>
</evidence>
<protein>
    <recommendedName>
        <fullName evidence="9">KASH domain-containing protein</fullName>
    </recommendedName>
</protein>
<feature type="coiled-coil region" evidence="6">
    <location>
        <begin position="1782"/>
        <end position="1913"/>
    </location>
</feature>
<proteinExistence type="predicted"/>
<keyword evidence="3" id="KW-0677">Repeat</keyword>
<feature type="coiled-coil region" evidence="6">
    <location>
        <begin position="1591"/>
        <end position="1621"/>
    </location>
</feature>
<dbReference type="Proteomes" id="UP000015102">
    <property type="component" value="Unassembled WGS sequence"/>
</dbReference>
<dbReference type="STRING" id="36166.T1GKC7"/>
<dbReference type="GO" id="GO:0034993">
    <property type="term" value="C:meiotic nuclear membrane microtubule tethering complex"/>
    <property type="evidence" value="ECO:0007669"/>
    <property type="project" value="TreeGrafter"/>
</dbReference>
<dbReference type="HOGENOM" id="CLU_001444_0_0_1"/>
<dbReference type="EMBL" id="CAQQ02138839">
    <property type="status" value="NOT_ANNOTATED_CDS"/>
    <property type="molecule type" value="Genomic_DNA"/>
</dbReference>
<dbReference type="FunFam" id="1.20.58.60:FF:000195">
    <property type="entry name" value="Uncharacterized protein, isoform B"/>
    <property type="match status" value="1"/>
</dbReference>
<feature type="coiled-coil region" evidence="6">
    <location>
        <begin position="1333"/>
        <end position="1378"/>
    </location>
</feature>
<dbReference type="EMBL" id="CAQQ02138835">
    <property type="status" value="NOT_ANNOTATED_CDS"/>
    <property type="molecule type" value="Genomic_DNA"/>
</dbReference>
<dbReference type="PANTHER" id="PTHR47535:SF1">
    <property type="entry name" value="NESPRIN-1"/>
    <property type="match status" value="1"/>
</dbReference>
<reference evidence="8" key="1">
    <citation type="submission" date="2013-02" db="EMBL/GenBank/DDBJ databases">
        <authorList>
            <person name="Hughes D."/>
        </authorList>
    </citation>
    <scope>NUCLEOTIDE SEQUENCE</scope>
    <source>
        <strain>Durham</strain>
        <strain evidence="8">NC isolate 2 -- Noor lab</strain>
    </source>
</reference>
<dbReference type="OMA" id="IMNTESS"/>
<keyword evidence="5" id="KW-0472">Membrane</keyword>
<dbReference type="Gene3D" id="1.20.58.60">
    <property type="match status" value="9"/>
</dbReference>
<dbReference type="GO" id="GO:0007097">
    <property type="term" value="P:nuclear migration"/>
    <property type="evidence" value="ECO:0007669"/>
    <property type="project" value="TreeGrafter"/>
</dbReference>